<dbReference type="RefSeq" id="WP_285666576.1">
    <property type="nucleotide sequence ID" value="NZ_BSTX01000005.1"/>
</dbReference>
<dbReference type="EMBL" id="BSTX01000005">
    <property type="protein sequence ID" value="GLZ81181.1"/>
    <property type="molecule type" value="Genomic_DNA"/>
</dbReference>
<organism evidence="1 2">
    <name type="scientific">Actinorhabdospora filicis</name>
    <dbReference type="NCBI Taxonomy" id="1785913"/>
    <lineage>
        <taxon>Bacteria</taxon>
        <taxon>Bacillati</taxon>
        <taxon>Actinomycetota</taxon>
        <taxon>Actinomycetes</taxon>
        <taxon>Micromonosporales</taxon>
        <taxon>Micromonosporaceae</taxon>
        <taxon>Actinorhabdospora</taxon>
    </lineage>
</organism>
<protein>
    <submittedName>
        <fullName evidence="1">Uncharacterized protein</fullName>
    </submittedName>
</protein>
<keyword evidence="2" id="KW-1185">Reference proteome</keyword>
<reference evidence="1" key="1">
    <citation type="submission" date="2023-03" db="EMBL/GenBank/DDBJ databases">
        <title>Actinorhabdospora filicis NBRC 111898.</title>
        <authorList>
            <person name="Ichikawa N."/>
            <person name="Sato H."/>
            <person name="Tonouchi N."/>
        </authorList>
    </citation>
    <scope>NUCLEOTIDE SEQUENCE</scope>
    <source>
        <strain evidence="1">NBRC 111898</strain>
    </source>
</reference>
<name>A0A9W6SRR9_9ACTN</name>
<accession>A0A9W6SRR9</accession>
<sequence>MLAVENGERLDRPDPARRPVRAWRTVNGEHLVTLGRLRGHWYVEHRARSWRAHLFHDPRQAEVTADLWRATIPGHAWIELEPTRE</sequence>
<dbReference type="AlphaFoldDB" id="A0A9W6SRR9"/>
<dbReference type="Proteomes" id="UP001165079">
    <property type="component" value="Unassembled WGS sequence"/>
</dbReference>
<comment type="caution">
    <text evidence="1">The sequence shown here is derived from an EMBL/GenBank/DDBJ whole genome shotgun (WGS) entry which is preliminary data.</text>
</comment>
<proteinExistence type="predicted"/>
<evidence type="ECO:0000313" key="2">
    <source>
        <dbReference type="Proteomes" id="UP001165079"/>
    </source>
</evidence>
<evidence type="ECO:0000313" key="1">
    <source>
        <dbReference type="EMBL" id="GLZ81181.1"/>
    </source>
</evidence>
<gene>
    <name evidence="1" type="ORF">Afil01_59880</name>
</gene>